<reference evidence="8 9" key="1">
    <citation type="submission" date="2023-10" db="EMBL/GenBank/DDBJ databases">
        <title>Complete genome sequence of a Sphingomonadaceae bacterium.</title>
        <authorList>
            <person name="Yan C."/>
        </authorList>
    </citation>
    <scope>NUCLEOTIDE SEQUENCE [LARGE SCALE GENOMIC DNA]</scope>
    <source>
        <strain evidence="8 9">SCSIO 66989</strain>
    </source>
</reference>
<name>A0AA97F4F4_9SPHN</name>
<evidence type="ECO:0000259" key="7">
    <source>
        <dbReference type="Pfam" id="PF06305"/>
    </source>
</evidence>
<gene>
    <name evidence="8" type="ORF">RB602_08170</name>
</gene>
<evidence type="ECO:0000256" key="6">
    <source>
        <dbReference type="SAM" id="Phobius"/>
    </source>
</evidence>
<dbReference type="Proteomes" id="UP001302429">
    <property type="component" value="Chromosome"/>
</dbReference>
<evidence type="ECO:0000313" key="9">
    <source>
        <dbReference type="Proteomes" id="UP001302429"/>
    </source>
</evidence>
<dbReference type="KEGG" id="acoa:RB602_08170"/>
<dbReference type="AlphaFoldDB" id="A0AA97F4F4"/>
<evidence type="ECO:0000256" key="2">
    <source>
        <dbReference type="ARBA" id="ARBA00022692"/>
    </source>
</evidence>
<dbReference type="GO" id="GO:0005886">
    <property type="term" value="C:plasma membrane"/>
    <property type="evidence" value="ECO:0007669"/>
    <property type="project" value="InterPro"/>
</dbReference>
<dbReference type="Pfam" id="PF06305">
    <property type="entry name" value="LapA_dom"/>
    <property type="match status" value="1"/>
</dbReference>
<protein>
    <submittedName>
        <fullName evidence="8">LapA family protein</fullName>
    </submittedName>
</protein>
<proteinExistence type="predicted"/>
<accession>A0AA97F4F4</accession>
<keyword evidence="4 6" id="KW-0472">Membrane</keyword>
<feature type="region of interest" description="Disordered" evidence="5">
    <location>
        <begin position="77"/>
        <end position="105"/>
    </location>
</feature>
<organism evidence="8 9">
    <name type="scientific">Alterisphingorhabdus coralli</name>
    <dbReference type="NCBI Taxonomy" id="3071408"/>
    <lineage>
        <taxon>Bacteria</taxon>
        <taxon>Pseudomonadati</taxon>
        <taxon>Pseudomonadota</taxon>
        <taxon>Alphaproteobacteria</taxon>
        <taxon>Sphingomonadales</taxon>
        <taxon>Sphingomonadaceae</taxon>
        <taxon>Alterisphingorhabdus (ex Yan et al. 2024)</taxon>
    </lineage>
</organism>
<evidence type="ECO:0000256" key="1">
    <source>
        <dbReference type="ARBA" id="ARBA00022475"/>
    </source>
</evidence>
<dbReference type="RefSeq" id="WP_317080071.1">
    <property type="nucleotide sequence ID" value="NZ_CP136594.1"/>
</dbReference>
<sequence length="105" mass="11842">MQFIKTLFWVLLVLLLAVFSINNWNDVSITIWSDTLLDTKLPMLIIGSFILGFLPMWLLYRGSVWRNKRRIASLESRLTSQQSVVSTPASSDAEPASPLQSDPSS</sequence>
<feature type="domain" description="Lipopolysaccharide assembly protein A" evidence="7">
    <location>
        <begin position="23"/>
        <end position="82"/>
    </location>
</feature>
<keyword evidence="3 6" id="KW-1133">Transmembrane helix</keyword>
<dbReference type="EMBL" id="CP136594">
    <property type="protein sequence ID" value="WOE73846.1"/>
    <property type="molecule type" value="Genomic_DNA"/>
</dbReference>
<evidence type="ECO:0000256" key="5">
    <source>
        <dbReference type="SAM" id="MobiDB-lite"/>
    </source>
</evidence>
<evidence type="ECO:0000256" key="3">
    <source>
        <dbReference type="ARBA" id="ARBA00022989"/>
    </source>
</evidence>
<dbReference type="InterPro" id="IPR010445">
    <property type="entry name" value="LapA_dom"/>
</dbReference>
<keyword evidence="9" id="KW-1185">Reference proteome</keyword>
<keyword evidence="2 6" id="KW-0812">Transmembrane</keyword>
<evidence type="ECO:0000313" key="8">
    <source>
        <dbReference type="EMBL" id="WOE73846.1"/>
    </source>
</evidence>
<keyword evidence="1" id="KW-1003">Cell membrane</keyword>
<evidence type="ECO:0000256" key="4">
    <source>
        <dbReference type="ARBA" id="ARBA00023136"/>
    </source>
</evidence>
<feature type="compositionally biased region" description="Polar residues" evidence="5">
    <location>
        <begin position="77"/>
        <end position="90"/>
    </location>
</feature>
<feature type="transmembrane region" description="Helical" evidence="6">
    <location>
        <begin position="44"/>
        <end position="60"/>
    </location>
</feature>